<dbReference type="AlphaFoldDB" id="U7VE17"/>
<gene>
    <name evidence="2" type="ORF">HMPREF0202_00336</name>
</gene>
<evidence type="ECO:0000313" key="3">
    <source>
        <dbReference type="Proteomes" id="UP000017081"/>
    </source>
</evidence>
<evidence type="ECO:0000313" key="2">
    <source>
        <dbReference type="EMBL" id="ERT69755.1"/>
    </source>
</evidence>
<dbReference type="EMBL" id="AXZF01000013">
    <property type="protein sequence ID" value="ERT69755.1"/>
    <property type="molecule type" value="Genomic_DNA"/>
</dbReference>
<keyword evidence="3" id="KW-1185">Reference proteome</keyword>
<dbReference type="PROSITE" id="PS51186">
    <property type="entry name" value="GNAT"/>
    <property type="match status" value="1"/>
</dbReference>
<organism evidence="2 3">
    <name type="scientific">Cetobacterium somerae ATCC BAA-474</name>
    <dbReference type="NCBI Taxonomy" id="1319815"/>
    <lineage>
        <taxon>Bacteria</taxon>
        <taxon>Fusobacteriati</taxon>
        <taxon>Fusobacteriota</taxon>
        <taxon>Fusobacteriia</taxon>
        <taxon>Fusobacteriales</taxon>
        <taxon>Fusobacteriaceae</taxon>
        <taxon>Cetobacterium</taxon>
    </lineage>
</organism>
<dbReference type="HOGENOM" id="CLU_081840_1_2_0"/>
<accession>U7VE17</accession>
<dbReference type="Gene3D" id="3.40.630.30">
    <property type="match status" value="1"/>
</dbReference>
<dbReference type="RefSeq" id="WP_023049885.1">
    <property type="nucleotide sequence ID" value="NZ_CP173062.2"/>
</dbReference>
<proteinExistence type="predicted"/>
<comment type="caution">
    <text evidence="2">The sequence shown here is derived from an EMBL/GenBank/DDBJ whole genome shotgun (WGS) entry which is preliminary data.</text>
</comment>
<dbReference type="InterPro" id="IPR016181">
    <property type="entry name" value="Acyl_CoA_acyltransferase"/>
</dbReference>
<sequence>MNVILGIAFFILGSLAVYIFQRKKYKKMTEEDFVCEVVQKAFIREKFSDHNEHKLVRELLKSDAFVKDLSLTAKFKGMIVGYILFTKVKVGNDTLLTLAPLAVLPRFQKKGIGKSLVEKGHKIAKELGYKGIVVLGHADYYKKFGYEPASKWGIKCPIEVPDENFMAIELYPGALSNVKGTVEYPKEFGIN</sequence>
<dbReference type="eggNOG" id="COG3153">
    <property type="taxonomic scope" value="Bacteria"/>
</dbReference>
<dbReference type="SUPFAM" id="SSF55729">
    <property type="entry name" value="Acyl-CoA N-acyltransferases (Nat)"/>
    <property type="match status" value="1"/>
</dbReference>
<dbReference type="CDD" id="cd04301">
    <property type="entry name" value="NAT_SF"/>
    <property type="match status" value="1"/>
</dbReference>
<evidence type="ECO:0000259" key="1">
    <source>
        <dbReference type="PROSITE" id="PS51186"/>
    </source>
</evidence>
<keyword evidence="2" id="KW-0808">Transferase</keyword>
<dbReference type="Proteomes" id="UP000017081">
    <property type="component" value="Unassembled WGS sequence"/>
</dbReference>
<dbReference type="Pfam" id="PF13508">
    <property type="entry name" value="Acetyltransf_7"/>
    <property type="match status" value="1"/>
</dbReference>
<dbReference type="InterPro" id="IPR000182">
    <property type="entry name" value="GNAT_dom"/>
</dbReference>
<reference evidence="2 3" key="1">
    <citation type="submission" date="2013-08" db="EMBL/GenBank/DDBJ databases">
        <authorList>
            <person name="Weinstock G."/>
            <person name="Sodergren E."/>
            <person name="Wylie T."/>
            <person name="Fulton L."/>
            <person name="Fulton R."/>
            <person name="Fronick C."/>
            <person name="O'Laughlin M."/>
            <person name="Godfrey J."/>
            <person name="Miner T."/>
            <person name="Herter B."/>
            <person name="Appelbaum E."/>
            <person name="Cordes M."/>
            <person name="Lek S."/>
            <person name="Wollam A."/>
            <person name="Pepin K.H."/>
            <person name="Palsikar V.B."/>
            <person name="Mitreva M."/>
            <person name="Wilson R.K."/>
        </authorList>
    </citation>
    <scope>NUCLEOTIDE SEQUENCE [LARGE SCALE GENOMIC DNA]</scope>
    <source>
        <strain evidence="2 3">ATCC BAA-474</strain>
    </source>
</reference>
<protein>
    <submittedName>
        <fullName evidence="2">Acetyltransferase, GNAT family</fullName>
    </submittedName>
</protein>
<dbReference type="GO" id="GO:0016747">
    <property type="term" value="F:acyltransferase activity, transferring groups other than amino-acyl groups"/>
    <property type="evidence" value="ECO:0007669"/>
    <property type="project" value="InterPro"/>
</dbReference>
<feature type="domain" description="N-acetyltransferase" evidence="1">
    <location>
        <begin position="23"/>
        <end position="171"/>
    </location>
</feature>
<dbReference type="STRING" id="1319815.HMPREF0202_00336"/>
<name>U7VE17_9FUSO</name>